<dbReference type="OrthoDB" id="7210007at2"/>
<gene>
    <name evidence="4" type="ORF">GF068_18085</name>
</gene>
<dbReference type="Gene3D" id="3.90.226.10">
    <property type="entry name" value="2-enoyl-CoA Hydratase, Chain A, domain 1"/>
    <property type="match status" value="1"/>
</dbReference>
<dbReference type="GO" id="GO:0006508">
    <property type="term" value="P:proteolysis"/>
    <property type="evidence" value="ECO:0007669"/>
    <property type="project" value="InterPro"/>
</dbReference>
<proteinExistence type="predicted"/>
<comment type="caution">
    <text evidence="4">The sequence shown here is derived from an EMBL/GenBank/DDBJ whole genome shotgun (WGS) entry which is preliminary data.</text>
</comment>
<dbReference type="SMART" id="SM00245">
    <property type="entry name" value="TSPc"/>
    <property type="match status" value="1"/>
</dbReference>
<evidence type="ECO:0000256" key="1">
    <source>
        <dbReference type="SAM" id="MobiDB-lite"/>
    </source>
</evidence>
<feature type="domain" description="Tail specific protease" evidence="3">
    <location>
        <begin position="211"/>
        <end position="426"/>
    </location>
</feature>
<dbReference type="GO" id="GO:0004175">
    <property type="term" value="F:endopeptidase activity"/>
    <property type="evidence" value="ECO:0007669"/>
    <property type="project" value="TreeGrafter"/>
</dbReference>
<dbReference type="EMBL" id="WJIE01000005">
    <property type="protein sequence ID" value="MRG93808.1"/>
    <property type="molecule type" value="Genomic_DNA"/>
</dbReference>
<keyword evidence="5" id="KW-1185">Reference proteome</keyword>
<feature type="transmembrane region" description="Helical" evidence="2">
    <location>
        <begin position="56"/>
        <end position="74"/>
    </location>
</feature>
<accession>A0A6N7PP42</accession>
<dbReference type="GO" id="GO:0007165">
    <property type="term" value="P:signal transduction"/>
    <property type="evidence" value="ECO:0007669"/>
    <property type="project" value="TreeGrafter"/>
</dbReference>
<name>A0A6N7PP42_9BACT</name>
<dbReference type="SUPFAM" id="SSF52096">
    <property type="entry name" value="ClpP/crotonase"/>
    <property type="match status" value="1"/>
</dbReference>
<dbReference type="AlphaFoldDB" id="A0A6N7PP42"/>
<feature type="region of interest" description="Disordered" evidence="1">
    <location>
        <begin position="151"/>
        <end position="178"/>
    </location>
</feature>
<dbReference type="CDD" id="cd06567">
    <property type="entry name" value="Peptidase_S41"/>
    <property type="match status" value="1"/>
</dbReference>
<evidence type="ECO:0000313" key="5">
    <source>
        <dbReference type="Proteomes" id="UP000440224"/>
    </source>
</evidence>
<reference evidence="4 5" key="1">
    <citation type="submission" date="2019-10" db="EMBL/GenBank/DDBJ databases">
        <title>A soil myxobacterium in the family Polyangiaceae.</title>
        <authorList>
            <person name="Li Y."/>
            <person name="Wang J."/>
        </authorList>
    </citation>
    <scope>NUCLEOTIDE SEQUENCE [LARGE SCALE GENOMIC DNA]</scope>
    <source>
        <strain evidence="4 5">DSM 14734</strain>
    </source>
</reference>
<evidence type="ECO:0000313" key="4">
    <source>
        <dbReference type="EMBL" id="MRG93808.1"/>
    </source>
</evidence>
<feature type="compositionally biased region" description="Pro residues" evidence="1">
    <location>
        <begin position="158"/>
        <end position="174"/>
    </location>
</feature>
<dbReference type="PANTHER" id="PTHR32060:SF30">
    <property type="entry name" value="CARBOXY-TERMINAL PROCESSING PROTEASE CTPA"/>
    <property type="match status" value="1"/>
</dbReference>
<evidence type="ECO:0000256" key="2">
    <source>
        <dbReference type="SAM" id="Phobius"/>
    </source>
</evidence>
<dbReference type="InterPro" id="IPR005151">
    <property type="entry name" value="Tail-specific_protease"/>
</dbReference>
<dbReference type="Pfam" id="PF03572">
    <property type="entry name" value="Peptidase_S41"/>
    <property type="match status" value="1"/>
</dbReference>
<keyword evidence="2" id="KW-0472">Membrane</keyword>
<dbReference type="GO" id="GO:0008236">
    <property type="term" value="F:serine-type peptidase activity"/>
    <property type="evidence" value="ECO:0007669"/>
    <property type="project" value="InterPro"/>
</dbReference>
<keyword evidence="2" id="KW-1133">Transmembrane helix</keyword>
<organism evidence="4 5">
    <name type="scientific">Polyangium spumosum</name>
    <dbReference type="NCBI Taxonomy" id="889282"/>
    <lineage>
        <taxon>Bacteria</taxon>
        <taxon>Pseudomonadati</taxon>
        <taxon>Myxococcota</taxon>
        <taxon>Polyangia</taxon>
        <taxon>Polyangiales</taxon>
        <taxon>Polyangiaceae</taxon>
        <taxon>Polyangium</taxon>
    </lineage>
</organism>
<sequence>MPFDRDAPATKCTHLHRWQFRARRMSDALNITSNMNEAPSGSASPPKVGKKTGRRVFRWLGIGLSSILLGLLGWDVITFDRGTWLRDFEALEVTMAREYANLDWMVERRGVDPVKLDRDTRAALDGAFTRVQAFLALRRFVRAFQDPHFKLTRGRGPSPAPPPAAEAPEPPSPPVASCASAGYEARAVDFRFPFKKMKGFALVHEAPFPAGVTGELGVIRIAHFGEDRYLATCEQAFSAGMDERALKLAVRAKLQEALLAAIGSLRDRGAKRLLVDLTGNGGGTEWVSEAVPLFTERTLHRKEARIVSPTCDRAPLWRGEKVCSIFSDTPETTTLEGRGAWKGPLFVLTDRGTGSASEDFVAWFKDNGAATILGARTAGAGCGYVNGGGRFALREIGFDVHMPNCARFRADGTNEVEGITPDISLPLDEADEKKMTALEAALAAPRP</sequence>
<protein>
    <recommendedName>
        <fullName evidence="3">Tail specific protease domain-containing protein</fullName>
    </recommendedName>
</protein>
<dbReference type="GO" id="GO:0030288">
    <property type="term" value="C:outer membrane-bounded periplasmic space"/>
    <property type="evidence" value="ECO:0007669"/>
    <property type="project" value="TreeGrafter"/>
</dbReference>
<dbReference type="InterPro" id="IPR029045">
    <property type="entry name" value="ClpP/crotonase-like_dom_sf"/>
</dbReference>
<dbReference type="Proteomes" id="UP000440224">
    <property type="component" value="Unassembled WGS sequence"/>
</dbReference>
<keyword evidence="2" id="KW-0812">Transmembrane</keyword>
<evidence type="ECO:0000259" key="3">
    <source>
        <dbReference type="SMART" id="SM00245"/>
    </source>
</evidence>
<dbReference type="PANTHER" id="PTHR32060">
    <property type="entry name" value="TAIL-SPECIFIC PROTEASE"/>
    <property type="match status" value="1"/>
</dbReference>